<dbReference type="InterPro" id="IPR024463">
    <property type="entry name" value="Transposase_TnpC_homeodom"/>
</dbReference>
<feature type="region of interest" description="Disordered" evidence="1">
    <location>
        <begin position="62"/>
        <end position="93"/>
    </location>
</feature>
<dbReference type="EMBL" id="AUZY01000287">
    <property type="protein sequence ID" value="EQD79099.1"/>
    <property type="molecule type" value="Genomic_DNA"/>
</dbReference>
<organism evidence="3">
    <name type="scientific">mine drainage metagenome</name>
    <dbReference type="NCBI Taxonomy" id="410659"/>
    <lineage>
        <taxon>unclassified sequences</taxon>
        <taxon>metagenomes</taxon>
        <taxon>ecological metagenomes</taxon>
    </lineage>
</organism>
<protein>
    <recommendedName>
        <fullName evidence="2">Transposase TnpC homeodomain domain-containing protein</fullName>
    </recommendedName>
</protein>
<dbReference type="Pfam" id="PF13007">
    <property type="entry name" value="LZ_Tnp_IS66"/>
    <property type="match status" value="1"/>
</dbReference>
<evidence type="ECO:0000313" key="3">
    <source>
        <dbReference type="EMBL" id="EQD79099.1"/>
    </source>
</evidence>
<reference evidence="3" key="1">
    <citation type="submission" date="2013-08" db="EMBL/GenBank/DDBJ databases">
        <authorList>
            <person name="Mendez C."/>
            <person name="Richter M."/>
            <person name="Ferrer M."/>
            <person name="Sanchez J."/>
        </authorList>
    </citation>
    <scope>NUCLEOTIDE SEQUENCE</scope>
</reference>
<accession>T1DCF4</accession>
<proteinExistence type="predicted"/>
<feature type="domain" description="Transposase TnpC homeodomain" evidence="2">
    <location>
        <begin position="44"/>
        <end position="102"/>
    </location>
</feature>
<evidence type="ECO:0000256" key="1">
    <source>
        <dbReference type="SAM" id="MobiDB-lite"/>
    </source>
</evidence>
<evidence type="ECO:0000259" key="2">
    <source>
        <dbReference type="Pfam" id="PF13007"/>
    </source>
</evidence>
<reference evidence="3" key="2">
    <citation type="journal article" date="2014" name="ISME J.">
        <title>Microbial stratification in low pH oxic and suboxic macroscopic growths along an acid mine drainage.</title>
        <authorList>
            <person name="Mendez-Garcia C."/>
            <person name="Mesa V."/>
            <person name="Sprenger R.R."/>
            <person name="Richter M."/>
            <person name="Diez M.S."/>
            <person name="Solano J."/>
            <person name="Bargiela R."/>
            <person name="Golyshina O.V."/>
            <person name="Manteca A."/>
            <person name="Ramos J.L."/>
            <person name="Gallego J.R."/>
            <person name="Llorente I."/>
            <person name="Martins Dos Santos V.A."/>
            <person name="Jensen O.N."/>
            <person name="Pelaez A.I."/>
            <person name="Sanchez J."/>
            <person name="Ferrer M."/>
        </authorList>
    </citation>
    <scope>NUCLEOTIDE SEQUENCE</scope>
</reference>
<sequence>MQNAAPSSTPSSADAASLSVPQWMALVQSRDATIQTLQQQIDVLKHQLDWFKRQLFGSKSERFAPLPDPTQLHLGEMMPLPATPAAEPQRAVPAHTRRIAQRDLAADSEAVPFFDEARVPVET</sequence>
<feature type="non-terminal residue" evidence="3">
    <location>
        <position position="123"/>
    </location>
</feature>
<dbReference type="AlphaFoldDB" id="T1DCF4"/>
<comment type="caution">
    <text evidence="3">The sequence shown here is derived from an EMBL/GenBank/DDBJ whole genome shotgun (WGS) entry which is preliminary data.</text>
</comment>
<name>T1DCF4_9ZZZZ</name>
<gene>
    <name evidence="3" type="ORF">B1B_00376</name>
</gene>